<evidence type="ECO:0000313" key="1">
    <source>
        <dbReference type="EMBL" id="SDQ39200.1"/>
    </source>
</evidence>
<protein>
    <recommendedName>
        <fullName evidence="3">Signal transduction histidine kinase</fullName>
    </recommendedName>
</protein>
<dbReference type="eggNOG" id="ENOG502ZVXK">
    <property type="taxonomic scope" value="Bacteria"/>
</dbReference>
<gene>
    <name evidence="1" type="ORF">SAMN04488565_2611</name>
</gene>
<dbReference type="Pfam" id="PF11248">
    <property type="entry name" value="DUF3046"/>
    <property type="match status" value="1"/>
</dbReference>
<dbReference type="STRING" id="1079994.SAMN04488565_2611"/>
<reference evidence="1 2" key="1">
    <citation type="submission" date="2016-10" db="EMBL/GenBank/DDBJ databases">
        <authorList>
            <person name="de Groot N.N."/>
        </authorList>
    </citation>
    <scope>NUCLEOTIDE SEQUENCE [LARGE SCALE GENOMIC DNA]</scope>
    <source>
        <strain evidence="1 2">DSM 22788</strain>
    </source>
</reference>
<sequence length="74" mass="8336">MMRLSEFRRACVSEFGEDYAPVLLRDHWLAPLGGTANEAIERGVAPRHVWEALCDDLAVPVARRHGRGLPDPRE</sequence>
<name>A0A1H1AHU7_9MICO</name>
<proteinExistence type="predicted"/>
<dbReference type="Proteomes" id="UP000182690">
    <property type="component" value="Unassembled WGS sequence"/>
</dbReference>
<dbReference type="AlphaFoldDB" id="A0A1H1AHU7"/>
<accession>A0A1H1AHU7</accession>
<evidence type="ECO:0008006" key="3">
    <source>
        <dbReference type="Google" id="ProtNLM"/>
    </source>
</evidence>
<dbReference type="RefSeq" id="WP_010156637.1">
    <property type="nucleotide sequence ID" value="NZ_FNKB01000001.1"/>
</dbReference>
<evidence type="ECO:0000313" key="2">
    <source>
        <dbReference type="Proteomes" id="UP000182690"/>
    </source>
</evidence>
<dbReference type="EMBL" id="FNKB01000001">
    <property type="protein sequence ID" value="SDQ39200.1"/>
    <property type="molecule type" value="Genomic_DNA"/>
</dbReference>
<organism evidence="1 2">
    <name type="scientific">Leucobacter chromiiresistens</name>
    <dbReference type="NCBI Taxonomy" id="1079994"/>
    <lineage>
        <taxon>Bacteria</taxon>
        <taxon>Bacillati</taxon>
        <taxon>Actinomycetota</taxon>
        <taxon>Actinomycetes</taxon>
        <taxon>Micrococcales</taxon>
        <taxon>Microbacteriaceae</taxon>
        <taxon>Leucobacter</taxon>
    </lineage>
</organism>
<dbReference type="InterPro" id="IPR021408">
    <property type="entry name" value="DUF3046"/>
</dbReference>